<dbReference type="InterPro" id="IPR048792">
    <property type="entry name" value="CarD_C"/>
</dbReference>
<accession>A0ABY3WAE8</accession>
<reference evidence="2 3" key="1">
    <citation type="submission" date="2022-03" db="EMBL/GenBank/DDBJ databases">
        <title>Isotopic signatures of nitrous oxide derived from detoxification processes.</title>
        <authorList>
            <person name="Behrendt U."/>
            <person name="Buchen C."/>
            <person name="Well R."/>
            <person name="Ulrich A."/>
            <person name="Rohe L."/>
            <person name="Kolb S."/>
            <person name="Schloter M."/>
            <person name="Horn M.A."/>
            <person name="Augustin J."/>
        </authorList>
    </citation>
    <scope>NUCLEOTIDE SEQUENCE [LARGE SCALE GENOMIC DNA]</scope>
    <source>
        <strain evidence="2 3">S4-C24</strain>
    </source>
</reference>
<evidence type="ECO:0000259" key="1">
    <source>
        <dbReference type="SMART" id="SM01058"/>
    </source>
</evidence>
<dbReference type="Gene3D" id="1.20.58.1290">
    <property type="entry name" value="CarD-like, C-terminal domain"/>
    <property type="match status" value="1"/>
</dbReference>
<name>A0ABY3WAE8_9MICC</name>
<dbReference type="Gene3D" id="2.40.10.170">
    <property type="match status" value="1"/>
</dbReference>
<proteinExistence type="predicted"/>
<sequence>MNIKVGDTLVYPPHGAVTVTDLRTRPFKDCQTKFVQFRAHHDGLMIELPLGNAETVGVRKAISKKGVKEVFAILKAKVPEDQENWSRRFKANQEKINSGDIYKVSEVVRDLSLRALGRGSSAGEKHQLEQAMRILCSEIALAEKTDNESAREMIEAVFGPVDATA</sequence>
<dbReference type="Proteomes" id="UP000829069">
    <property type="component" value="Chromosome"/>
</dbReference>
<dbReference type="SMART" id="SM01058">
    <property type="entry name" value="CarD_TRCF"/>
    <property type="match status" value="1"/>
</dbReference>
<dbReference type="SUPFAM" id="SSF141259">
    <property type="entry name" value="CarD-like"/>
    <property type="match status" value="1"/>
</dbReference>
<dbReference type="InterPro" id="IPR042215">
    <property type="entry name" value="CarD-like_C"/>
</dbReference>
<evidence type="ECO:0000313" key="2">
    <source>
        <dbReference type="EMBL" id="UNK45301.1"/>
    </source>
</evidence>
<organism evidence="2 3">
    <name type="scientific">Arthrobacter sulfonylureivorans</name>
    <dbReference type="NCBI Taxonomy" id="2486855"/>
    <lineage>
        <taxon>Bacteria</taxon>
        <taxon>Bacillati</taxon>
        <taxon>Actinomycetota</taxon>
        <taxon>Actinomycetes</taxon>
        <taxon>Micrococcales</taxon>
        <taxon>Micrococcaceae</taxon>
        <taxon>Arthrobacter</taxon>
    </lineage>
</organism>
<dbReference type="PANTHER" id="PTHR38447:SF1">
    <property type="entry name" value="RNA POLYMERASE-BINDING TRANSCRIPTION FACTOR CARD"/>
    <property type="match status" value="1"/>
</dbReference>
<dbReference type="RefSeq" id="WP_127513592.1">
    <property type="nucleotide sequence ID" value="NZ_CP093326.1"/>
</dbReference>
<dbReference type="PANTHER" id="PTHR38447">
    <property type="entry name" value="TRANSCRIPTION FACTOR YDEB-RELATED"/>
    <property type="match status" value="1"/>
</dbReference>
<dbReference type="EMBL" id="CP093326">
    <property type="protein sequence ID" value="UNK45301.1"/>
    <property type="molecule type" value="Genomic_DNA"/>
</dbReference>
<dbReference type="InterPro" id="IPR036101">
    <property type="entry name" value="CarD-like/TRCF_RID_sf"/>
</dbReference>
<gene>
    <name evidence="2" type="ORF">MNQ99_15390</name>
</gene>
<evidence type="ECO:0000313" key="3">
    <source>
        <dbReference type="Proteomes" id="UP000829069"/>
    </source>
</evidence>
<dbReference type="InterPro" id="IPR003711">
    <property type="entry name" value="CarD-like/TRCF_RID"/>
</dbReference>
<dbReference type="InterPro" id="IPR052531">
    <property type="entry name" value="CarD-like_regulator"/>
</dbReference>
<protein>
    <submittedName>
        <fullName evidence="2">CarD family transcriptional regulator</fullName>
    </submittedName>
</protein>
<dbReference type="Pfam" id="PF21095">
    <property type="entry name" value="CarD_C"/>
    <property type="match status" value="1"/>
</dbReference>
<keyword evidence="3" id="KW-1185">Reference proteome</keyword>
<feature type="domain" description="CarD-like/TRCF RNAP-interacting" evidence="1">
    <location>
        <begin position="2"/>
        <end position="112"/>
    </location>
</feature>